<name>A0AB39VMH9_9GAMM</name>
<gene>
    <name evidence="1" type="ORF">AB3G37_15200</name>
</gene>
<dbReference type="RefSeq" id="WP_369788356.1">
    <property type="nucleotide sequence ID" value="NZ_CP165628.1"/>
</dbReference>
<keyword evidence="1" id="KW-0645">Protease</keyword>
<dbReference type="GO" id="GO:0008233">
    <property type="term" value="F:peptidase activity"/>
    <property type="evidence" value="ECO:0007669"/>
    <property type="project" value="UniProtKB-KW"/>
</dbReference>
<evidence type="ECO:0000313" key="1">
    <source>
        <dbReference type="EMBL" id="XDU70914.1"/>
    </source>
</evidence>
<protein>
    <submittedName>
        <fullName evidence="1">Protease FtsH-inhibitory lysogeny factor CIII</fullName>
    </submittedName>
</protein>
<keyword evidence="1" id="KW-0378">Hydrolase</keyword>
<reference evidence="1" key="1">
    <citation type="submission" date="2024-07" db="EMBL/GenBank/DDBJ databases">
        <authorList>
            <person name="Biller S.J."/>
        </authorList>
    </citation>
    <scope>NUCLEOTIDE SEQUENCE</scope>
    <source>
        <strain evidence="1">WC2420</strain>
    </source>
</reference>
<dbReference type="EMBL" id="CP165628">
    <property type="protein sequence ID" value="XDU70914.1"/>
    <property type="molecule type" value="Genomic_DNA"/>
</dbReference>
<dbReference type="GO" id="GO:0006508">
    <property type="term" value="P:proteolysis"/>
    <property type="evidence" value="ECO:0007669"/>
    <property type="project" value="UniProtKB-KW"/>
</dbReference>
<accession>A0AB39VMH9</accession>
<dbReference type="AlphaFoldDB" id="A0AB39VMH9"/>
<dbReference type="Pfam" id="PF02061">
    <property type="entry name" value="Lambda_CIII"/>
    <property type="match status" value="1"/>
</dbReference>
<dbReference type="InterPro" id="IPR013056">
    <property type="entry name" value="Phage_lambda_CIII"/>
</dbReference>
<proteinExistence type="predicted"/>
<organism evidence="1">
    <name type="scientific">Rouxiella sp. WC2420</name>
    <dbReference type="NCBI Taxonomy" id="3234145"/>
    <lineage>
        <taxon>Bacteria</taxon>
        <taxon>Pseudomonadati</taxon>
        <taxon>Pseudomonadota</taxon>
        <taxon>Gammaproteobacteria</taxon>
        <taxon>Enterobacterales</taxon>
        <taxon>Yersiniaceae</taxon>
        <taxon>Rouxiella</taxon>
    </lineage>
</organism>
<sequence length="42" mass="4732">MQTQLAGWPCVGCSESLLDIIFRNAKDAAKRIWQTLQQKGEP</sequence>